<comment type="caution">
    <text evidence="1">The sequence shown here is derived from an EMBL/GenBank/DDBJ whole genome shotgun (WGS) entry which is preliminary data.</text>
</comment>
<gene>
    <name evidence="1" type="ORF">O1611_g5272</name>
</gene>
<organism evidence="1 2">
    <name type="scientific">Lasiodiplodia mahajangana</name>
    <dbReference type="NCBI Taxonomy" id="1108764"/>
    <lineage>
        <taxon>Eukaryota</taxon>
        <taxon>Fungi</taxon>
        <taxon>Dikarya</taxon>
        <taxon>Ascomycota</taxon>
        <taxon>Pezizomycotina</taxon>
        <taxon>Dothideomycetes</taxon>
        <taxon>Dothideomycetes incertae sedis</taxon>
        <taxon>Botryosphaeriales</taxon>
        <taxon>Botryosphaeriaceae</taxon>
        <taxon>Lasiodiplodia</taxon>
    </lineage>
</organism>
<reference evidence="1" key="1">
    <citation type="submission" date="2022-12" db="EMBL/GenBank/DDBJ databases">
        <title>Genome Sequence of Lasiodiplodia mahajangana.</title>
        <authorList>
            <person name="Buettner E."/>
        </authorList>
    </citation>
    <scope>NUCLEOTIDE SEQUENCE</scope>
    <source>
        <strain evidence="1">VT137</strain>
    </source>
</reference>
<evidence type="ECO:0000313" key="1">
    <source>
        <dbReference type="EMBL" id="KAJ8128362.1"/>
    </source>
</evidence>
<dbReference type="EMBL" id="JAPUUL010001094">
    <property type="protein sequence ID" value="KAJ8128362.1"/>
    <property type="molecule type" value="Genomic_DNA"/>
</dbReference>
<keyword evidence="2" id="KW-1185">Reference proteome</keyword>
<evidence type="ECO:0000313" key="2">
    <source>
        <dbReference type="Proteomes" id="UP001153332"/>
    </source>
</evidence>
<dbReference type="Proteomes" id="UP001153332">
    <property type="component" value="Unassembled WGS sequence"/>
</dbReference>
<sequence>MASVASASPSGQGFLCTNSTEDTDSWHYVDANSPPAGYIPSPSSSCNGWGIIGYPNHLGASPTAMSPLPPPTSHPNQQGTVDTTADDAGNQFLSLFDSQQFMLNHDFLFSDLQAGAIDIGSSGSGLQERTMCDPSSFEGMNMNIQAQSADLDIPIQFQDDSNVAPWAPVDDFMFFPMEDISAQMSRTPSQGSAGAHSHRSSPGMPSKSKQTKDTNPIKKVRGSSRVEKRKPAAPVDNFVVVTPTTINQQSGKPNPFECFEVGRGIQRGRKGPLADKAAERALNIRRKGACFCCHRYYTPSCTLSTVAATLY</sequence>
<accession>A0ACC2JLH9</accession>
<protein>
    <submittedName>
        <fullName evidence="1">Uncharacterized protein</fullName>
    </submittedName>
</protein>
<proteinExistence type="predicted"/>
<name>A0ACC2JLH9_9PEZI</name>